<sequence>MPESRRGRVFAEEVESHFGFLRARFGFEGPRAEPYALVFLRPDLKVEVMRDSRTQDVFTLLWRRRTPQDPAREADRPSWSRGWDREDLEEVAAELLPSGTAAHSVSGRTRYAMNRSLAQQAEVLTRLLELLVT</sequence>
<keyword evidence="2" id="KW-1185">Reference proteome</keyword>
<evidence type="ECO:0008006" key="3">
    <source>
        <dbReference type="Google" id="ProtNLM"/>
    </source>
</evidence>
<gene>
    <name evidence="1" type="ORF">GCM10009560_21550</name>
</gene>
<dbReference type="RefSeq" id="WP_343949604.1">
    <property type="nucleotide sequence ID" value="NZ_BAAAHQ010000008.1"/>
</dbReference>
<protein>
    <recommendedName>
        <fullName evidence="3">Transposase</fullName>
    </recommendedName>
</protein>
<evidence type="ECO:0000313" key="1">
    <source>
        <dbReference type="EMBL" id="GAA0922289.1"/>
    </source>
</evidence>
<name>A0ABN1P3C4_9ACTN</name>
<organism evidence="1 2">
    <name type="scientific">Nonomuraea longicatena</name>
    <dbReference type="NCBI Taxonomy" id="83682"/>
    <lineage>
        <taxon>Bacteria</taxon>
        <taxon>Bacillati</taxon>
        <taxon>Actinomycetota</taxon>
        <taxon>Actinomycetes</taxon>
        <taxon>Streptosporangiales</taxon>
        <taxon>Streptosporangiaceae</taxon>
        <taxon>Nonomuraea</taxon>
    </lineage>
</organism>
<dbReference type="Proteomes" id="UP001501578">
    <property type="component" value="Unassembled WGS sequence"/>
</dbReference>
<comment type="caution">
    <text evidence="1">The sequence shown here is derived from an EMBL/GenBank/DDBJ whole genome shotgun (WGS) entry which is preliminary data.</text>
</comment>
<evidence type="ECO:0000313" key="2">
    <source>
        <dbReference type="Proteomes" id="UP001501578"/>
    </source>
</evidence>
<dbReference type="EMBL" id="BAAAHQ010000008">
    <property type="protein sequence ID" value="GAA0922289.1"/>
    <property type="molecule type" value="Genomic_DNA"/>
</dbReference>
<reference evidence="1 2" key="1">
    <citation type="journal article" date="2019" name="Int. J. Syst. Evol. Microbiol.">
        <title>The Global Catalogue of Microorganisms (GCM) 10K type strain sequencing project: providing services to taxonomists for standard genome sequencing and annotation.</title>
        <authorList>
            <consortium name="The Broad Institute Genomics Platform"/>
            <consortium name="The Broad Institute Genome Sequencing Center for Infectious Disease"/>
            <person name="Wu L."/>
            <person name="Ma J."/>
        </authorList>
    </citation>
    <scope>NUCLEOTIDE SEQUENCE [LARGE SCALE GENOMIC DNA]</scope>
    <source>
        <strain evidence="1 2">JCM 11136</strain>
    </source>
</reference>
<proteinExistence type="predicted"/>
<accession>A0ABN1P3C4</accession>